<evidence type="ECO:0000256" key="3">
    <source>
        <dbReference type="ARBA" id="ARBA00023163"/>
    </source>
</evidence>
<dbReference type="GO" id="GO:0000976">
    <property type="term" value="F:transcription cis-regulatory region binding"/>
    <property type="evidence" value="ECO:0007669"/>
    <property type="project" value="TreeGrafter"/>
</dbReference>
<feature type="DNA-binding region" description="H-T-H motif" evidence="4">
    <location>
        <begin position="37"/>
        <end position="56"/>
    </location>
</feature>
<name>A0A845SGN6_9GAMM</name>
<dbReference type="Pfam" id="PF16859">
    <property type="entry name" value="TetR_C_11"/>
    <property type="match status" value="1"/>
</dbReference>
<dbReference type="InterPro" id="IPR001647">
    <property type="entry name" value="HTH_TetR"/>
</dbReference>
<dbReference type="Proteomes" id="UP000461443">
    <property type="component" value="Unassembled WGS sequence"/>
</dbReference>
<dbReference type="EMBL" id="WUBS01000002">
    <property type="protein sequence ID" value="NDL61791.1"/>
    <property type="molecule type" value="Genomic_DNA"/>
</dbReference>
<reference evidence="6 7" key="2">
    <citation type="submission" date="2020-02" db="EMBL/GenBank/DDBJ databases">
        <title>The new genus of Enterobacteriales.</title>
        <authorList>
            <person name="Kim I.S."/>
        </authorList>
    </citation>
    <scope>NUCLEOTIDE SEQUENCE [LARGE SCALE GENOMIC DNA]</scope>
    <source>
        <strain evidence="6 7">SAP-6</strain>
    </source>
</reference>
<keyword evidence="3" id="KW-0804">Transcription</keyword>
<evidence type="ECO:0000313" key="6">
    <source>
        <dbReference type="EMBL" id="NDL61791.1"/>
    </source>
</evidence>
<dbReference type="InterPro" id="IPR011075">
    <property type="entry name" value="TetR_C"/>
</dbReference>
<protein>
    <submittedName>
        <fullName evidence="6">TetR family transcriptional regulator</fullName>
    </submittedName>
</protein>
<proteinExistence type="predicted"/>
<dbReference type="Gene3D" id="1.10.357.10">
    <property type="entry name" value="Tetracycline Repressor, domain 2"/>
    <property type="match status" value="1"/>
</dbReference>
<keyword evidence="1" id="KW-0805">Transcription regulation</keyword>
<evidence type="ECO:0000313" key="7">
    <source>
        <dbReference type="Proteomes" id="UP000461443"/>
    </source>
</evidence>
<gene>
    <name evidence="6" type="ORF">GRH90_03310</name>
</gene>
<keyword evidence="7" id="KW-1185">Reference proteome</keyword>
<evidence type="ECO:0000259" key="5">
    <source>
        <dbReference type="PROSITE" id="PS50977"/>
    </source>
</evidence>
<dbReference type="Gene3D" id="1.10.10.60">
    <property type="entry name" value="Homeodomain-like"/>
    <property type="match status" value="1"/>
</dbReference>
<organism evidence="6 7">
    <name type="scientific">Acerihabitans arboris</name>
    <dbReference type="NCBI Taxonomy" id="2691583"/>
    <lineage>
        <taxon>Bacteria</taxon>
        <taxon>Pseudomonadati</taxon>
        <taxon>Pseudomonadota</taxon>
        <taxon>Gammaproteobacteria</taxon>
        <taxon>Enterobacterales</taxon>
        <taxon>Pectobacteriaceae</taxon>
        <taxon>Acerihabitans</taxon>
    </lineage>
</organism>
<evidence type="ECO:0000256" key="2">
    <source>
        <dbReference type="ARBA" id="ARBA00023125"/>
    </source>
</evidence>
<dbReference type="InterPro" id="IPR050109">
    <property type="entry name" value="HTH-type_TetR-like_transc_reg"/>
</dbReference>
<evidence type="ECO:0000256" key="4">
    <source>
        <dbReference type="PROSITE-ProRule" id="PRU00335"/>
    </source>
</evidence>
<reference evidence="6 7" key="1">
    <citation type="submission" date="2019-12" db="EMBL/GenBank/DDBJ databases">
        <authorList>
            <person name="Lee S.D."/>
        </authorList>
    </citation>
    <scope>NUCLEOTIDE SEQUENCE [LARGE SCALE GENOMIC DNA]</scope>
    <source>
        <strain evidence="6 7">SAP-6</strain>
    </source>
</reference>
<accession>A0A845SGN6</accession>
<dbReference type="PANTHER" id="PTHR30055">
    <property type="entry name" value="HTH-TYPE TRANSCRIPTIONAL REGULATOR RUTR"/>
    <property type="match status" value="1"/>
</dbReference>
<dbReference type="InterPro" id="IPR036271">
    <property type="entry name" value="Tet_transcr_reg_TetR-rel_C_sf"/>
</dbReference>
<evidence type="ECO:0000256" key="1">
    <source>
        <dbReference type="ARBA" id="ARBA00023015"/>
    </source>
</evidence>
<feature type="domain" description="HTH tetR-type" evidence="5">
    <location>
        <begin position="14"/>
        <end position="74"/>
    </location>
</feature>
<dbReference type="AlphaFoldDB" id="A0A845SGN6"/>
<dbReference type="RefSeq" id="WP_162364474.1">
    <property type="nucleotide sequence ID" value="NZ_WUBS01000002.1"/>
</dbReference>
<dbReference type="Pfam" id="PF00440">
    <property type="entry name" value="TetR_N"/>
    <property type="match status" value="1"/>
</dbReference>
<dbReference type="SUPFAM" id="SSF46689">
    <property type="entry name" value="Homeodomain-like"/>
    <property type="match status" value="1"/>
</dbReference>
<dbReference type="PROSITE" id="PS50977">
    <property type="entry name" value="HTH_TETR_2"/>
    <property type="match status" value="1"/>
</dbReference>
<sequence length="191" mass="20666">MVEKNGVRPGGRSARIQAAVHQAVRQLQQQEGQGELTVPAVAACAGVTPSTIYRRWGDLAQLLSDVALERVRPDGEPRDTGSYREDLRAWLEQYIDELASEPGRAIVRDILACPAPGNAGKCAEFIRRQLDVIRDRARARGEPVVDSDTLIDLVVAPVVYRLLFSISAPSIGHAVGLLDHTLGSAALRRAG</sequence>
<dbReference type="InterPro" id="IPR009057">
    <property type="entry name" value="Homeodomain-like_sf"/>
</dbReference>
<dbReference type="PANTHER" id="PTHR30055:SF148">
    <property type="entry name" value="TETR-FAMILY TRANSCRIPTIONAL REGULATOR"/>
    <property type="match status" value="1"/>
</dbReference>
<keyword evidence="2 4" id="KW-0238">DNA-binding</keyword>
<dbReference type="SUPFAM" id="SSF48498">
    <property type="entry name" value="Tetracyclin repressor-like, C-terminal domain"/>
    <property type="match status" value="1"/>
</dbReference>
<dbReference type="GO" id="GO:0003700">
    <property type="term" value="F:DNA-binding transcription factor activity"/>
    <property type="evidence" value="ECO:0007669"/>
    <property type="project" value="TreeGrafter"/>
</dbReference>
<comment type="caution">
    <text evidence="6">The sequence shown here is derived from an EMBL/GenBank/DDBJ whole genome shotgun (WGS) entry which is preliminary data.</text>
</comment>